<dbReference type="GO" id="GO:0005876">
    <property type="term" value="C:spindle microtubule"/>
    <property type="evidence" value="ECO:0007669"/>
    <property type="project" value="TreeGrafter"/>
</dbReference>
<evidence type="ECO:0000256" key="7">
    <source>
        <dbReference type="ARBA" id="ARBA00039966"/>
    </source>
</evidence>
<evidence type="ECO:0000256" key="6">
    <source>
        <dbReference type="ARBA" id="ARBA00023212"/>
    </source>
</evidence>
<dbReference type="RefSeq" id="XP_052130504.1">
    <property type="nucleotide sequence ID" value="XM_052274544.1"/>
</dbReference>
<dbReference type="Proteomes" id="UP000504606">
    <property type="component" value="Unplaced"/>
</dbReference>
<dbReference type="GO" id="GO:0005739">
    <property type="term" value="C:mitochondrion"/>
    <property type="evidence" value="ECO:0007669"/>
    <property type="project" value="TreeGrafter"/>
</dbReference>
<evidence type="ECO:0000256" key="3">
    <source>
        <dbReference type="ARBA" id="ARBA00022490"/>
    </source>
</evidence>
<reference evidence="11 12" key="1">
    <citation type="submission" date="2025-04" db="UniProtKB">
        <authorList>
            <consortium name="RefSeq"/>
        </authorList>
    </citation>
    <scope>IDENTIFICATION</scope>
    <source>
        <tissue evidence="11 12">Whole organism</tissue>
    </source>
</reference>
<comment type="subcellular location">
    <subcellularLocation>
        <location evidence="1">Cytoplasm</location>
        <location evidence="1">Cytoskeleton</location>
    </subcellularLocation>
</comment>
<evidence type="ECO:0000313" key="12">
    <source>
        <dbReference type="RefSeq" id="XP_052130504.1"/>
    </source>
</evidence>
<dbReference type="PROSITE" id="PS50005">
    <property type="entry name" value="TPR"/>
    <property type="match status" value="1"/>
</dbReference>
<evidence type="ECO:0000256" key="1">
    <source>
        <dbReference type="ARBA" id="ARBA00004245"/>
    </source>
</evidence>
<evidence type="ECO:0000256" key="2">
    <source>
        <dbReference type="ARBA" id="ARBA00011375"/>
    </source>
</evidence>
<dbReference type="InterPro" id="IPR011990">
    <property type="entry name" value="TPR-like_helical_dom_sf"/>
</dbReference>
<comment type="subunit">
    <text evidence="2">Interacts with microtubules.</text>
</comment>
<dbReference type="PANTHER" id="PTHR16056">
    <property type="entry name" value="REGULATOR OF MICROTUBULE DYNAMICS PROTEIN"/>
    <property type="match status" value="1"/>
</dbReference>
<dbReference type="Gene3D" id="1.25.40.10">
    <property type="entry name" value="Tetratricopeptide repeat domain"/>
    <property type="match status" value="1"/>
</dbReference>
<keyword evidence="4" id="KW-0677">Repeat</keyword>
<dbReference type="PANTHER" id="PTHR16056:SF16">
    <property type="entry name" value="REGULATOR OF MICROTUBULE DYNAMICS PROTEIN 1"/>
    <property type="match status" value="1"/>
</dbReference>
<keyword evidence="5 9" id="KW-0802">TPR repeat</keyword>
<dbReference type="InterPro" id="IPR049039">
    <property type="entry name" value="RMD1-3_a_helical_rpt"/>
</dbReference>
<gene>
    <name evidence="11 12" type="primary">LOC113202294</name>
</gene>
<evidence type="ECO:0000256" key="4">
    <source>
        <dbReference type="ARBA" id="ARBA00022737"/>
    </source>
</evidence>
<name>A0A6J1S090_FRAOC</name>
<dbReference type="Pfam" id="PF21033">
    <property type="entry name" value="RMD1-3"/>
    <property type="match status" value="1"/>
</dbReference>
<evidence type="ECO:0000256" key="5">
    <source>
        <dbReference type="ARBA" id="ARBA00022803"/>
    </source>
</evidence>
<dbReference type="KEGG" id="foc:113202294"/>
<keyword evidence="10" id="KW-1185">Reference proteome</keyword>
<dbReference type="AlphaFoldDB" id="A0A6J1S090"/>
<evidence type="ECO:0000313" key="11">
    <source>
        <dbReference type="RefSeq" id="XP_026272226.1"/>
    </source>
</evidence>
<evidence type="ECO:0000313" key="10">
    <source>
        <dbReference type="Proteomes" id="UP000504606"/>
    </source>
</evidence>
<evidence type="ECO:0000256" key="9">
    <source>
        <dbReference type="PROSITE-ProRule" id="PRU00339"/>
    </source>
</evidence>
<keyword evidence="3" id="KW-0963">Cytoplasm</keyword>
<dbReference type="GeneID" id="113202294"/>
<keyword evidence="6" id="KW-0206">Cytoskeleton</keyword>
<dbReference type="OrthoDB" id="69711at2759"/>
<dbReference type="RefSeq" id="XP_026272226.1">
    <property type="nucleotide sequence ID" value="XM_026416441.2"/>
</dbReference>
<evidence type="ECO:0000256" key="8">
    <source>
        <dbReference type="ARBA" id="ARBA00041958"/>
    </source>
</evidence>
<dbReference type="SUPFAM" id="SSF48452">
    <property type="entry name" value="TPR-like"/>
    <property type="match status" value="1"/>
</dbReference>
<sequence>MISRAKVFANLFACARATSIKQTVIPLTFFRTRATLALKLIKPIALCSGSFVVLAATSPSKQTLSSKDLNQITKKADALFNDNKFEDVLKLLRPFKEDRIEDIIWRISRAAYTLSKSQTISKEEHATLVEESYAMAKLTIELNENSALGHKWMSIALDAYSNLQGFRERCATLTTVLNHMLKSIELDPTDATVIYMVGMWYYSITDLAWYQRSVLQAIAGKLPAVSYEEALTYFKRAEEISPNFYSLNLLMLGKCYHKLGDLDSAIAYLRRAINYPKFTDDDHKAHQEASELLKKLKA</sequence>
<dbReference type="InterPro" id="IPR019734">
    <property type="entry name" value="TPR_rpt"/>
</dbReference>
<dbReference type="GO" id="GO:0008017">
    <property type="term" value="F:microtubule binding"/>
    <property type="evidence" value="ECO:0007669"/>
    <property type="project" value="TreeGrafter"/>
</dbReference>
<organism evidence="10 11">
    <name type="scientific">Frankliniella occidentalis</name>
    <name type="common">Western flower thrips</name>
    <name type="synonym">Euthrips occidentalis</name>
    <dbReference type="NCBI Taxonomy" id="133901"/>
    <lineage>
        <taxon>Eukaryota</taxon>
        <taxon>Metazoa</taxon>
        <taxon>Ecdysozoa</taxon>
        <taxon>Arthropoda</taxon>
        <taxon>Hexapoda</taxon>
        <taxon>Insecta</taxon>
        <taxon>Pterygota</taxon>
        <taxon>Neoptera</taxon>
        <taxon>Paraneoptera</taxon>
        <taxon>Thysanoptera</taxon>
        <taxon>Terebrantia</taxon>
        <taxon>Thripoidea</taxon>
        <taxon>Thripidae</taxon>
        <taxon>Frankliniella</taxon>
    </lineage>
</organism>
<proteinExistence type="predicted"/>
<feature type="repeat" description="TPR" evidence="9">
    <location>
        <begin position="246"/>
        <end position="279"/>
    </location>
</feature>
<protein>
    <recommendedName>
        <fullName evidence="7">Regulator of microtubule dynamics protein 1</fullName>
    </recommendedName>
    <alternativeName>
        <fullName evidence="8">Protein FAM82B</fullName>
    </alternativeName>
</protein>
<accession>A0A6J1S090</accession>
<dbReference type="GO" id="GO:0097431">
    <property type="term" value="C:mitotic spindle pole"/>
    <property type="evidence" value="ECO:0007669"/>
    <property type="project" value="TreeGrafter"/>
</dbReference>